<proteinExistence type="predicted"/>
<evidence type="ECO:0000313" key="3">
    <source>
        <dbReference type="Proteomes" id="UP001151760"/>
    </source>
</evidence>
<comment type="caution">
    <text evidence="2">The sequence shown here is derived from an EMBL/GenBank/DDBJ whole genome shotgun (WGS) entry which is preliminary data.</text>
</comment>
<dbReference type="PANTHER" id="PTHR31099">
    <property type="entry name" value="OS06G0165300 PROTEIN"/>
    <property type="match status" value="1"/>
</dbReference>
<accession>A0ABQ5FAU9</accession>
<keyword evidence="3" id="KW-1185">Reference proteome</keyword>
<gene>
    <name evidence="2" type="ORF">Tco_1004079</name>
</gene>
<evidence type="ECO:0000256" key="1">
    <source>
        <dbReference type="SAM" id="MobiDB-lite"/>
    </source>
</evidence>
<evidence type="ECO:0000313" key="2">
    <source>
        <dbReference type="EMBL" id="GJT60546.1"/>
    </source>
</evidence>
<protein>
    <recommendedName>
        <fullName evidence="4">Transposase (Putative), gypsy type</fullName>
    </recommendedName>
</protein>
<reference evidence="2" key="2">
    <citation type="submission" date="2022-01" db="EMBL/GenBank/DDBJ databases">
        <authorList>
            <person name="Yamashiro T."/>
            <person name="Shiraishi A."/>
            <person name="Satake H."/>
            <person name="Nakayama K."/>
        </authorList>
    </citation>
    <scope>NUCLEOTIDE SEQUENCE</scope>
</reference>
<name>A0ABQ5FAU9_9ASTR</name>
<reference evidence="2" key="1">
    <citation type="journal article" date="2022" name="Int. J. Mol. Sci.">
        <title>Draft Genome of Tanacetum Coccineum: Genomic Comparison of Closely Related Tanacetum-Family Plants.</title>
        <authorList>
            <person name="Yamashiro T."/>
            <person name="Shiraishi A."/>
            <person name="Nakayama K."/>
            <person name="Satake H."/>
        </authorList>
    </citation>
    <scope>NUCLEOTIDE SEQUENCE</scope>
</reference>
<dbReference type="PANTHER" id="PTHR31099:SF41">
    <property type="entry name" value="TRANSPOSASE (PUTATIVE), GYPSY TYPE-RELATED"/>
    <property type="match status" value="1"/>
</dbReference>
<organism evidence="2 3">
    <name type="scientific">Tanacetum coccineum</name>
    <dbReference type="NCBI Taxonomy" id="301880"/>
    <lineage>
        <taxon>Eukaryota</taxon>
        <taxon>Viridiplantae</taxon>
        <taxon>Streptophyta</taxon>
        <taxon>Embryophyta</taxon>
        <taxon>Tracheophyta</taxon>
        <taxon>Spermatophyta</taxon>
        <taxon>Magnoliopsida</taxon>
        <taxon>eudicotyledons</taxon>
        <taxon>Gunneridae</taxon>
        <taxon>Pentapetalae</taxon>
        <taxon>asterids</taxon>
        <taxon>campanulids</taxon>
        <taxon>Asterales</taxon>
        <taxon>Asteraceae</taxon>
        <taxon>Asteroideae</taxon>
        <taxon>Anthemideae</taxon>
        <taxon>Anthemidinae</taxon>
        <taxon>Tanacetum</taxon>
    </lineage>
</organism>
<dbReference type="EMBL" id="BQNB010017209">
    <property type="protein sequence ID" value="GJT60546.1"/>
    <property type="molecule type" value="Genomic_DNA"/>
</dbReference>
<dbReference type="Proteomes" id="UP001151760">
    <property type="component" value="Unassembled WGS sequence"/>
</dbReference>
<evidence type="ECO:0008006" key="4">
    <source>
        <dbReference type="Google" id="ProtNLM"/>
    </source>
</evidence>
<sequence>MSSIDDIKSILTQSALYALCEKFHIPDTVHPELPGHNDRIRNSPTRKISVYTNFFDLSNYRIPLSQFIVDVLEYFQINLSQLSVIVAVKISHFEILCRVHSFVLTVGNFHRFYINSKNKGWMSFSKRSDTGPVCHTRPLDSLRHWNDHFFWVEASVFSLSVSWHNNKTLRKNPHPTPHEFIADVCNYLADNPAPFRKFPKPFLCFIGISRYYELDNNCYLTFLTDDDEDGLVSFIHHADPTKVRIGEKEFKEGEVPLLELTKGRVVPLVGVNEQGNQNEGVQDVGAHVVNEESDDDVVADEIEESGHAVQDKGTNIIRIEDEVPVSIVERAKGSRKKRKTAGGASGSSLPPKKLRADHGTSGAGASTGGKSVAVLQGLLERSTLPIKVGVTAVATLPFITSSVSLTLESTRFFKASISFREEQVNNPNHLSSRISSWCWAFDVRWG</sequence>
<feature type="region of interest" description="Disordered" evidence="1">
    <location>
        <begin position="328"/>
        <end position="367"/>
    </location>
</feature>